<dbReference type="InterPro" id="IPR036928">
    <property type="entry name" value="AS_sf"/>
</dbReference>
<gene>
    <name evidence="4" type="ORF">CKO21_14185</name>
</gene>
<dbReference type="SUPFAM" id="SSF75304">
    <property type="entry name" value="Amidase signature (AS) enzymes"/>
    <property type="match status" value="1"/>
</dbReference>
<evidence type="ECO:0000313" key="5">
    <source>
        <dbReference type="Proteomes" id="UP000778970"/>
    </source>
</evidence>
<protein>
    <submittedName>
        <fullName evidence="4">Amidase</fullName>
    </submittedName>
</protein>
<evidence type="ECO:0000256" key="2">
    <source>
        <dbReference type="SAM" id="MobiDB-lite"/>
    </source>
</evidence>
<comment type="caution">
    <text evidence="4">The sequence shown here is derived from an EMBL/GenBank/DDBJ whole genome shotgun (WGS) entry which is preliminary data.</text>
</comment>
<dbReference type="InterPro" id="IPR023631">
    <property type="entry name" value="Amidase_dom"/>
</dbReference>
<reference evidence="4" key="2">
    <citation type="journal article" date="2020" name="Microorganisms">
        <title>Osmotic Adaptation and Compatible Solute Biosynthesis of Phototrophic Bacteria as Revealed from Genome Analyses.</title>
        <authorList>
            <person name="Imhoff J.F."/>
            <person name="Rahn T."/>
            <person name="Kunzel S."/>
            <person name="Keller A."/>
            <person name="Neulinger S.C."/>
        </authorList>
    </citation>
    <scope>NUCLEOTIDE SEQUENCE</scope>
    <source>
        <strain evidence="4">DSM 9154</strain>
    </source>
</reference>
<dbReference type="RefSeq" id="WP_081728598.1">
    <property type="nucleotide sequence ID" value="NZ_NRRE01000027.1"/>
</dbReference>
<feature type="compositionally biased region" description="Low complexity" evidence="2">
    <location>
        <begin position="155"/>
        <end position="165"/>
    </location>
</feature>
<dbReference type="InterPro" id="IPR000120">
    <property type="entry name" value="Amidase"/>
</dbReference>
<sequence length="451" mass="47969">MTSGETSSGTAQTNSASALVQRIRDGEITASEALEAYLARIDESEPTVQAWDYLARDNARKQAEIADKARRRGAPMGALHGVPLGVKDIIDTFDMPTQYGTPLHKGRRPRTDAYAVERLRSQGAILLGKTSTTELATYAPGVTKTRNPHNPEHTPGGSSSGSAAAVAAGHVPAALGTQTNGSVIRPASFCGVWGYKPTFGAISRTGVLRQSPALDHVGVLAATLQDAGLVAQQMMAYDSRDSAMRPCAAPDLHQAASELPPVAPLMAFVKTPVWDQADSETQNAFGELAQALGDAVTELALPDSFAHIHTMHKTVMETEIARNYHRDYERGADQLSDSLRAQIERGREVRAVDYIRSTESIGALAAIADEILNDYDVFLTPAAPGTAPHGLDSTGSATFCTIWTYLGLPALSIPLMTGANGLPIGVQLVGARGDDARLFRMANWLVRSVSN</sequence>
<proteinExistence type="inferred from homology"/>
<dbReference type="AlphaFoldDB" id="A0A934QJR2"/>
<dbReference type="Proteomes" id="UP000778970">
    <property type="component" value="Unassembled WGS sequence"/>
</dbReference>
<organism evidence="4 5">
    <name type="scientific">Rhodovibrio salinarum</name>
    <dbReference type="NCBI Taxonomy" id="1087"/>
    <lineage>
        <taxon>Bacteria</taxon>
        <taxon>Pseudomonadati</taxon>
        <taxon>Pseudomonadota</taxon>
        <taxon>Alphaproteobacteria</taxon>
        <taxon>Rhodospirillales</taxon>
        <taxon>Rhodovibrionaceae</taxon>
        <taxon>Rhodovibrio</taxon>
    </lineage>
</organism>
<accession>A0A934QJR2</accession>
<feature type="domain" description="Amidase" evidence="3">
    <location>
        <begin position="32"/>
        <end position="438"/>
    </location>
</feature>
<dbReference type="Pfam" id="PF01425">
    <property type="entry name" value="Amidase"/>
    <property type="match status" value="1"/>
</dbReference>
<reference evidence="4" key="1">
    <citation type="submission" date="2017-08" db="EMBL/GenBank/DDBJ databases">
        <authorList>
            <person name="Imhoff J.F."/>
            <person name="Rahn T."/>
            <person name="Kuenzel S."/>
            <person name="Neulinger S.C."/>
        </authorList>
    </citation>
    <scope>NUCLEOTIDE SEQUENCE</scope>
    <source>
        <strain evidence="4">DSM 9154</strain>
    </source>
</reference>
<dbReference type="PANTHER" id="PTHR11895">
    <property type="entry name" value="TRANSAMIDASE"/>
    <property type="match status" value="1"/>
</dbReference>
<evidence type="ECO:0000256" key="1">
    <source>
        <dbReference type="ARBA" id="ARBA00009199"/>
    </source>
</evidence>
<evidence type="ECO:0000313" key="4">
    <source>
        <dbReference type="EMBL" id="MBK1698393.1"/>
    </source>
</evidence>
<dbReference type="PANTHER" id="PTHR11895:SF7">
    <property type="entry name" value="GLUTAMYL-TRNA(GLN) AMIDOTRANSFERASE SUBUNIT A, MITOCHONDRIAL"/>
    <property type="match status" value="1"/>
</dbReference>
<feature type="region of interest" description="Disordered" evidence="2">
    <location>
        <begin position="141"/>
        <end position="165"/>
    </location>
</feature>
<dbReference type="GO" id="GO:0003824">
    <property type="term" value="F:catalytic activity"/>
    <property type="evidence" value="ECO:0007669"/>
    <property type="project" value="InterPro"/>
</dbReference>
<name>A0A934QJR2_9PROT</name>
<keyword evidence="5" id="KW-1185">Reference proteome</keyword>
<evidence type="ECO:0000259" key="3">
    <source>
        <dbReference type="Pfam" id="PF01425"/>
    </source>
</evidence>
<dbReference type="Gene3D" id="3.90.1300.10">
    <property type="entry name" value="Amidase signature (AS) domain"/>
    <property type="match status" value="1"/>
</dbReference>
<comment type="similarity">
    <text evidence="1">Belongs to the amidase family.</text>
</comment>
<dbReference type="EMBL" id="NRRE01000027">
    <property type="protein sequence ID" value="MBK1698393.1"/>
    <property type="molecule type" value="Genomic_DNA"/>
</dbReference>